<evidence type="ECO:0000256" key="6">
    <source>
        <dbReference type="SAM" id="Phobius"/>
    </source>
</evidence>
<dbReference type="GO" id="GO:0005886">
    <property type="term" value="C:plasma membrane"/>
    <property type="evidence" value="ECO:0007669"/>
    <property type="project" value="UniProtKB-SubCell"/>
</dbReference>
<dbReference type="PANTHER" id="PTHR40035:SF1">
    <property type="entry name" value="ATP SYNTHASE PROTEIN I"/>
    <property type="match status" value="1"/>
</dbReference>
<dbReference type="InterPro" id="IPR005598">
    <property type="entry name" value="ATP_synth_I"/>
</dbReference>
<dbReference type="PANTHER" id="PTHR40035">
    <property type="entry name" value="ATP SYNTHASE PROTEIN I"/>
    <property type="match status" value="1"/>
</dbReference>
<evidence type="ECO:0000256" key="5">
    <source>
        <dbReference type="ARBA" id="ARBA00023136"/>
    </source>
</evidence>
<keyword evidence="2" id="KW-1003">Cell membrane</keyword>
<reference evidence="7 8" key="1">
    <citation type="submission" date="2018-03" db="EMBL/GenBank/DDBJ databases">
        <title>Genomic Encyclopedia of Type Strains, Phase III (KMG-III): the genomes of soil and plant-associated and newly described type strains.</title>
        <authorList>
            <person name="Whitman W."/>
        </authorList>
    </citation>
    <scope>NUCLEOTIDE SEQUENCE [LARGE SCALE GENOMIC DNA]</scope>
    <source>
        <strain evidence="7 8">CGMCC 1.07653</strain>
    </source>
</reference>
<comment type="caution">
    <text evidence="7">The sequence shown here is derived from an EMBL/GenBank/DDBJ whole genome shotgun (WGS) entry which is preliminary data.</text>
</comment>
<keyword evidence="5 6" id="KW-0472">Membrane</keyword>
<organism evidence="7 8">
    <name type="scientific">Salsuginibacillus halophilus</name>
    <dbReference type="NCBI Taxonomy" id="517424"/>
    <lineage>
        <taxon>Bacteria</taxon>
        <taxon>Bacillati</taxon>
        <taxon>Bacillota</taxon>
        <taxon>Bacilli</taxon>
        <taxon>Bacillales</taxon>
        <taxon>Bacillaceae</taxon>
        <taxon>Salsuginibacillus</taxon>
    </lineage>
</organism>
<evidence type="ECO:0000313" key="7">
    <source>
        <dbReference type="EMBL" id="PSL45782.1"/>
    </source>
</evidence>
<feature type="transmembrane region" description="Helical" evidence="6">
    <location>
        <begin position="98"/>
        <end position="117"/>
    </location>
</feature>
<dbReference type="AlphaFoldDB" id="A0A2P8HHS7"/>
<evidence type="ECO:0000256" key="3">
    <source>
        <dbReference type="ARBA" id="ARBA00022692"/>
    </source>
</evidence>
<gene>
    <name evidence="7" type="ORF">B0H94_10637</name>
</gene>
<comment type="subcellular location">
    <subcellularLocation>
        <location evidence="1">Cell membrane</location>
        <topology evidence="1">Multi-pass membrane protein</topology>
    </subcellularLocation>
</comment>
<dbReference type="Pfam" id="PF03899">
    <property type="entry name" value="ATP-synt_I"/>
    <property type="match status" value="1"/>
</dbReference>
<sequence length="122" mass="13475">MTDYGVEIRRIAQWTMYAMALYALGWGFTPYTPVFAGLLLGGAFSLYNVWSMYQKIRKLGEAAASGGRFMTLGTLSRLAVGALAAVVIIQFPDEFHPAGVVGGLMTPYVLIFFRSLLEVRRL</sequence>
<dbReference type="OrthoDB" id="2355635at2"/>
<dbReference type="InterPro" id="IPR039072">
    <property type="entry name" value="ATP_synth_I_Bacilli"/>
</dbReference>
<dbReference type="Proteomes" id="UP000242310">
    <property type="component" value="Unassembled WGS sequence"/>
</dbReference>
<dbReference type="EMBL" id="PYAV01000006">
    <property type="protein sequence ID" value="PSL45782.1"/>
    <property type="molecule type" value="Genomic_DNA"/>
</dbReference>
<keyword evidence="8" id="KW-1185">Reference proteome</keyword>
<evidence type="ECO:0000313" key="8">
    <source>
        <dbReference type="Proteomes" id="UP000242310"/>
    </source>
</evidence>
<name>A0A2P8HHS7_9BACI</name>
<protein>
    <submittedName>
        <fullName evidence="7">ATP synthase protein I</fullName>
    </submittedName>
</protein>
<proteinExistence type="predicted"/>
<feature type="transmembrane region" description="Helical" evidence="6">
    <location>
        <begin position="34"/>
        <end position="53"/>
    </location>
</feature>
<dbReference type="RefSeq" id="WP_106588462.1">
    <property type="nucleotide sequence ID" value="NZ_PYAV01000006.1"/>
</dbReference>
<evidence type="ECO:0000256" key="2">
    <source>
        <dbReference type="ARBA" id="ARBA00022475"/>
    </source>
</evidence>
<accession>A0A2P8HHS7</accession>
<feature type="transmembrane region" description="Helical" evidence="6">
    <location>
        <begin position="74"/>
        <end position="92"/>
    </location>
</feature>
<keyword evidence="3 6" id="KW-0812">Transmembrane</keyword>
<keyword evidence="4 6" id="KW-1133">Transmembrane helix</keyword>
<evidence type="ECO:0000256" key="1">
    <source>
        <dbReference type="ARBA" id="ARBA00004651"/>
    </source>
</evidence>
<evidence type="ECO:0000256" key="4">
    <source>
        <dbReference type="ARBA" id="ARBA00022989"/>
    </source>
</evidence>